<organism evidence="1 2">
    <name type="scientific">Paenibacillus albicereus</name>
    <dbReference type="NCBI Taxonomy" id="2726185"/>
    <lineage>
        <taxon>Bacteria</taxon>
        <taxon>Bacillati</taxon>
        <taxon>Bacillota</taxon>
        <taxon>Bacilli</taxon>
        <taxon>Bacillales</taxon>
        <taxon>Paenibacillaceae</taxon>
        <taxon>Paenibacillus</taxon>
    </lineage>
</organism>
<sequence>MIDIKPDVLTALQAVPGVKAVTDAYPTDWGKLPAISFYEASNRDPLGIAAGPLSDVAVQVDIWHTRSTGALASAVDSALNAIGLRREMAADVPDPSGIKHKTMRYRGVVDVRSGRVSQ</sequence>
<reference evidence="1 2" key="1">
    <citation type="submission" date="2020-04" db="EMBL/GenBank/DDBJ databases">
        <title>Novel Paenibacillus strain UniB2 isolated from commercial digestive syrup.</title>
        <authorList>
            <person name="Thorat V."/>
            <person name="Kirdat K."/>
            <person name="Tiwarekar B."/>
            <person name="Yadav A."/>
        </authorList>
    </citation>
    <scope>NUCLEOTIDE SEQUENCE [LARGE SCALE GENOMIC DNA]</scope>
    <source>
        <strain evidence="1 2">UniB2</strain>
    </source>
</reference>
<evidence type="ECO:0000313" key="1">
    <source>
        <dbReference type="EMBL" id="QJC53057.1"/>
    </source>
</evidence>
<protein>
    <recommendedName>
        <fullName evidence="3">DUF3168 domain-containing protein</fullName>
    </recommendedName>
</protein>
<accession>A0A6H2H080</accession>
<evidence type="ECO:0000313" key="2">
    <source>
        <dbReference type="Proteomes" id="UP000502136"/>
    </source>
</evidence>
<dbReference type="EMBL" id="CP051428">
    <property type="protein sequence ID" value="QJC53057.1"/>
    <property type="molecule type" value="Genomic_DNA"/>
</dbReference>
<name>A0A6H2H080_9BACL</name>
<gene>
    <name evidence="1" type="ORF">HGI30_16735</name>
</gene>
<dbReference type="RefSeq" id="WP_168908606.1">
    <property type="nucleotide sequence ID" value="NZ_CP051428.1"/>
</dbReference>
<evidence type="ECO:0008006" key="3">
    <source>
        <dbReference type="Google" id="ProtNLM"/>
    </source>
</evidence>
<proteinExistence type="predicted"/>
<keyword evidence="2" id="KW-1185">Reference proteome</keyword>
<dbReference type="AlphaFoldDB" id="A0A6H2H080"/>
<dbReference type="Proteomes" id="UP000502136">
    <property type="component" value="Chromosome"/>
</dbReference>
<dbReference type="KEGG" id="palr:HGI30_16735"/>